<name>A0A7S1ESL1_9RHOD</name>
<proteinExistence type="predicted"/>
<protein>
    <submittedName>
        <fullName evidence="2">Uncharacterized protein</fullName>
    </submittedName>
</protein>
<feature type="compositionally biased region" description="Basic residues" evidence="1">
    <location>
        <begin position="116"/>
        <end position="125"/>
    </location>
</feature>
<sequence length="125" mass="13996">MFVETSVGMGRNWRSARARRESVALERRAKPPAWFAEARGVEECSGPARLGLLCAETRGKADNERSAARRELDASARLERATFGLIENLCATRGLPTLQRVVEHGCGSRRRDAQTKRKPRQYGLK</sequence>
<dbReference type="AlphaFoldDB" id="A0A7S1ESL1"/>
<dbReference type="EMBL" id="HBFP01008749">
    <property type="protein sequence ID" value="CAD8821881.1"/>
    <property type="molecule type" value="Transcribed_RNA"/>
</dbReference>
<accession>A0A7S1ESL1</accession>
<evidence type="ECO:0000256" key="1">
    <source>
        <dbReference type="SAM" id="MobiDB-lite"/>
    </source>
</evidence>
<gene>
    <name evidence="2" type="ORF">TOLI1172_LOCUS6277</name>
</gene>
<evidence type="ECO:0000313" key="2">
    <source>
        <dbReference type="EMBL" id="CAD8821881.1"/>
    </source>
</evidence>
<feature type="region of interest" description="Disordered" evidence="1">
    <location>
        <begin position="105"/>
        <end position="125"/>
    </location>
</feature>
<organism evidence="2">
    <name type="scientific">Timspurckia oligopyrenoides</name>
    <dbReference type="NCBI Taxonomy" id="708627"/>
    <lineage>
        <taxon>Eukaryota</taxon>
        <taxon>Rhodophyta</taxon>
        <taxon>Bangiophyceae</taxon>
        <taxon>Porphyridiales</taxon>
        <taxon>Porphyridiaceae</taxon>
        <taxon>Timspurckia</taxon>
    </lineage>
</organism>
<reference evidence="2" key="1">
    <citation type="submission" date="2021-01" db="EMBL/GenBank/DDBJ databases">
        <authorList>
            <person name="Corre E."/>
            <person name="Pelletier E."/>
            <person name="Niang G."/>
            <person name="Scheremetjew M."/>
            <person name="Finn R."/>
            <person name="Kale V."/>
            <person name="Holt S."/>
            <person name="Cochrane G."/>
            <person name="Meng A."/>
            <person name="Brown T."/>
            <person name="Cohen L."/>
        </authorList>
    </citation>
    <scope>NUCLEOTIDE SEQUENCE</scope>
    <source>
        <strain evidence="2">CCMP3278</strain>
    </source>
</reference>